<dbReference type="Pfam" id="PF01638">
    <property type="entry name" value="HxlR"/>
    <property type="match status" value="1"/>
</dbReference>
<protein>
    <submittedName>
        <fullName evidence="5">DNA-binding transcriptional regulator, HxlR family</fullName>
    </submittedName>
</protein>
<dbReference type="STRING" id="104663.SAMN04488121_103658"/>
<accession>A0A1G7RXU1</accession>
<dbReference type="EMBL" id="FNBN01000003">
    <property type="protein sequence ID" value="SDG15561.1"/>
    <property type="molecule type" value="Genomic_DNA"/>
</dbReference>
<dbReference type="AlphaFoldDB" id="A0A1G7RXU1"/>
<dbReference type="InterPro" id="IPR036390">
    <property type="entry name" value="WH_DNA-bd_sf"/>
</dbReference>
<evidence type="ECO:0000256" key="1">
    <source>
        <dbReference type="ARBA" id="ARBA00023015"/>
    </source>
</evidence>
<organism evidence="5 6">
    <name type="scientific">Chitinophaga filiformis</name>
    <name type="common">Myxococcus filiformis</name>
    <name type="synonym">Flexibacter filiformis</name>
    <dbReference type="NCBI Taxonomy" id="104663"/>
    <lineage>
        <taxon>Bacteria</taxon>
        <taxon>Pseudomonadati</taxon>
        <taxon>Bacteroidota</taxon>
        <taxon>Chitinophagia</taxon>
        <taxon>Chitinophagales</taxon>
        <taxon>Chitinophagaceae</taxon>
        <taxon>Chitinophaga</taxon>
    </lineage>
</organism>
<dbReference type="Gene3D" id="1.10.10.10">
    <property type="entry name" value="Winged helix-like DNA-binding domain superfamily/Winged helix DNA-binding domain"/>
    <property type="match status" value="1"/>
</dbReference>
<evidence type="ECO:0000256" key="2">
    <source>
        <dbReference type="ARBA" id="ARBA00023125"/>
    </source>
</evidence>
<dbReference type="OrthoDB" id="8231503at2"/>
<evidence type="ECO:0000259" key="4">
    <source>
        <dbReference type="PROSITE" id="PS51118"/>
    </source>
</evidence>
<dbReference type="PROSITE" id="PS51118">
    <property type="entry name" value="HTH_HXLR"/>
    <property type="match status" value="1"/>
</dbReference>
<evidence type="ECO:0000256" key="3">
    <source>
        <dbReference type="ARBA" id="ARBA00023163"/>
    </source>
</evidence>
<gene>
    <name evidence="5" type="ORF">SAMN04488121_103658</name>
</gene>
<evidence type="ECO:0000313" key="5">
    <source>
        <dbReference type="EMBL" id="SDG15561.1"/>
    </source>
</evidence>
<dbReference type="Proteomes" id="UP000199045">
    <property type="component" value="Unassembled WGS sequence"/>
</dbReference>
<keyword evidence="2 5" id="KW-0238">DNA-binding</keyword>
<dbReference type="RefSeq" id="WP_089833360.1">
    <property type="nucleotide sequence ID" value="NZ_FNBN01000003.1"/>
</dbReference>
<reference evidence="5 6" key="1">
    <citation type="submission" date="2016-10" db="EMBL/GenBank/DDBJ databases">
        <authorList>
            <person name="de Groot N.N."/>
        </authorList>
    </citation>
    <scope>NUCLEOTIDE SEQUENCE [LARGE SCALE GENOMIC DNA]</scope>
    <source>
        <strain evidence="5 6">DSM 527</strain>
    </source>
</reference>
<keyword evidence="1" id="KW-0805">Transcription regulation</keyword>
<dbReference type="GO" id="GO:0003677">
    <property type="term" value="F:DNA binding"/>
    <property type="evidence" value="ECO:0007669"/>
    <property type="project" value="UniProtKB-KW"/>
</dbReference>
<dbReference type="InterPro" id="IPR002577">
    <property type="entry name" value="HTH_HxlR"/>
</dbReference>
<evidence type="ECO:0000313" key="6">
    <source>
        <dbReference type="Proteomes" id="UP000199045"/>
    </source>
</evidence>
<dbReference type="PANTHER" id="PTHR33204">
    <property type="entry name" value="TRANSCRIPTIONAL REGULATOR, MARR FAMILY"/>
    <property type="match status" value="1"/>
</dbReference>
<feature type="domain" description="HTH hxlR-type" evidence="4">
    <location>
        <begin position="12"/>
        <end position="110"/>
    </location>
</feature>
<sequence length="123" mass="14560">MYKKKTPIQINCGLHFFKELLNGKWKLMLIYYVSQGFHRPSELQQKIQNGDRRVLDKQLGELVNHGFLEKQVYNTKVPKVEYKLTQLGSDLVPLIIDMEKWGEEHREDLEKGLKNDPKFMDVL</sequence>
<dbReference type="InterPro" id="IPR036388">
    <property type="entry name" value="WH-like_DNA-bd_sf"/>
</dbReference>
<name>A0A1G7RXU1_CHIFI</name>
<dbReference type="SUPFAM" id="SSF46785">
    <property type="entry name" value="Winged helix' DNA-binding domain"/>
    <property type="match status" value="1"/>
</dbReference>
<proteinExistence type="predicted"/>
<keyword evidence="3" id="KW-0804">Transcription</keyword>